<dbReference type="AlphaFoldDB" id="A0AAV4VW39"/>
<gene>
    <name evidence="1" type="ORF">CDAR_21891</name>
</gene>
<evidence type="ECO:0000313" key="1">
    <source>
        <dbReference type="EMBL" id="GIY74501.1"/>
    </source>
</evidence>
<comment type="caution">
    <text evidence="1">The sequence shown here is derived from an EMBL/GenBank/DDBJ whole genome shotgun (WGS) entry which is preliminary data.</text>
</comment>
<accession>A0AAV4VW39</accession>
<sequence>MAVKCNEHRHHLQSQQSAKVQFTVSHDERFPNDFTMWNGAIHSGGPRNPLPSPSRFDAISLGGGGRAPLVIPEQEEVWAPPLGWKDGNEFCCEHRKKVRIPRDETGEKFERYRKD</sequence>
<dbReference type="EMBL" id="BPLQ01013758">
    <property type="protein sequence ID" value="GIY74501.1"/>
    <property type="molecule type" value="Genomic_DNA"/>
</dbReference>
<organism evidence="1 2">
    <name type="scientific">Caerostris darwini</name>
    <dbReference type="NCBI Taxonomy" id="1538125"/>
    <lineage>
        <taxon>Eukaryota</taxon>
        <taxon>Metazoa</taxon>
        <taxon>Ecdysozoa</taxon>
        <taxon>Arthropoda</taxon>
        <taxon>Chelicerata</taxon>
        <taxon>Arachnida</taxon>
        <taxon>Araneae</taxon>
        <taxon>Araneomorphae</taxon>
        <taxon>Entelegynae</taxon>
        <taxon>Araneoidea</taxon>
        <taxon>Araneidae</taxon>
        <taxon>Caerostris</taxon>
    </lineage>
</organism>
<name>A0AAV4VW39_9ARAC</name>
<keyword evidence="2" id="KW-1185">Reference proteome</keyword>
<proteinExistence type="predicted"/>
<dbReference type="Proteomes" id="UP001054837">
    <property type="component" value="Unassembled WGS sequence"/>
</dbReference>
<evidence type="ECO:0000313" key="2">
    <source>
        <dbReference type="Proteomes" id="UP001054837"/>
    </source>
</evidence>
<protein>
    <submittedName>
        <fullName evidence="1">Uncharacterized protein</fullName>
    </submittedName>
</protein>
<reference evidence="1 2" key="1">
    <citation type="submission" date="2021-06" db="EMBL/GenBank/DDBJ databases">
        <title>Caerostris darwini draft genome.</title>
        <authorList>
            <person name="Kono N."/>
            <person name="Arakawa K."/>
        </authorList>
    </citation>
    <scope>NUCLEOTIDE SEQUENCE [LARGE SCALE GENOMIC DNA]</scope>
</reference>